<reference evidence="1 2" key="1">
    <citation type="journal article" date="2015" name="Genome Announc.">
        <title>Genome Sequence of Salmonella enterica Phage Det7.</title>
        <authorList>
            <person name="Casjens S.R."/>
            <person name="Jacobs-Sera D."/>
            <person name="Hatfull G.F."/>
            <person name="Hendrix R.W."/>
        </authorList>
    </citation>
    <scope>NUCLEOTIDE SEQUENCE [LARGE SCALE GENOMIC DNA]</scope>
</reference>
<gene>
    <name evidence="1" type="primary">21</name>
    <name evidence="1" type="ORF">DET7_21</name>
</gene>
<dbReference type="Proteomes" id="UP000032405">
    <property type="component" value="Segment"/>
</dbReference>
<protein>
    <submittedName>
        <fullName evidence="1">Uncharacterized protein</fullName>
    </submittedName>
</protein>
<name>A0A0C5PS02_9CAUD</name>
<keyword evidence="2" id="KW-1185">Reference proteome</keyword>
<accession>A0A0C5PS02</accession>
<dbReference type="KEGG" id="vg:24366566"/>
<dbReference type="EMBL" id="KP797973">
    <property type="protein sequence ID" value="AJQ20840.1"/>
    <property type="molecule type" value="Genomic_DNA"/>
</dbReference>
<evidence type="ECO:0000313" key="2">
    <source>
        <dbReference type="Proteomes" id="UP000032405"/>
    </source>
</evidence>
<dbReference type="RefSeq" id="YP_009140198.1">
    <property type="nucleotide sequence ID" value="NC_027119.1"/>
</dbReference>
<proteinExistence type="predicted"/>
<sequence length="121" mass="13739">MLTAYPYPLQIEDFIMANSISILEEVVKENPRARKPRRRLTTKLDLLKQKFGDHSVFTRIRNALKEGRTELELYRPNGSTRAYQTTDGLLELIRLSGMTIEPRSSGTPLCSLYVIGNLGAL</sequence>
<organism evidence="1 2">
    <name type="scientific">Salmonella phage Det7</name>
    <dbReference type="NCBI Taxonomy" id="454798"/>
    <lineage>
        <taxon>Viruses</taxon>
        <taxon>Duplodnaviria</taxon>
        <taxon>Heunggongvirae</taxon>
        <taxon>Uroviricota</taxon>
        <taxon>Caudoviricetes</taxon>
        <taxon>Pantevenvirales</taxon>
        <taxon>Ackermannviridae</taxon>
        <taxon>Cvivirinae</taxon>
        <taxon>Kuttervirus</taxon>
        <taxon>Kuttervirus Det7</taxon>
    </lineage>
</organism>
<evidence type="ECO:0000313" key="1">
    <source>
        <dbReference type="EMBL" id="AJQ20840.1"/>
    </source>
</evidence>
<dbReference type="GeneID" id="24366566"/>